<keyword evidence="4 10" id="KW-0812">Transmembrane</keyword>
<dbReference type="PROSITE" id="PS52016">
    <property type="entry name" value="TONB_DEPENDENT_REC_3"/>
    <property type="match status" value="1"/>
</dbReference>
<dbReference type="Pfam" id="PF07715">
    <property type="entry name" value="Plug"/>
    <property type="match status" value="1"/>
</dbReference>
<comment type="caution">
    <text evidence="14">The sequence shown here is derived from an EMBL/GenBank/DDBJ whole genome shotgun (WGS) entry which is preliminary data.</text>
</comment>
<keyword evidence="6 11" id="KW-0798">TonB box</keyword>
<evidence type="ECO:0000313" key="14">
    <source>
        <dbReference type="EMBL" id="MFD2920579.1"/>
    </source>
</evidence>
<dbReference type="Gene3D" id="2.170.130.10">
    <property type="entry name" value="TonB-dependent receptor, plug domain"/>
    <property type="match status" value="1"/>
</dbReference>
<keyword evidence="8 14" id="KW-0675">Receptor</keyword>
<evidence type="ECO:0000259" key="12">
    <source>
        <dbReference type="Pfam" id="PF00593"/>
    </source>
</evidence>
<dbReference type="Pfam" id="PF00593">
    <property type="entry name" value="TonB_dep_Rec_b-barrel"/>
    <property type="match status" value="1"/>
</dbReference>
<evidence type="ECO:0000256" key="3">
    <source>
        <dbReference type="ARBA" id="ARBA00022452"/>
    </source>
</evidence>
<dbReference type="PANTHER" id="PTHR30069">
    <property type="entry name" value="TONB-DEPENDENT OUTER MEMBRANE RECEPTOR"/>
    <property type="match status" value="1"/>
</dbReference>
<evidence type="ECO:0000256" key="8">
    <source>
        <dbReference type="ARBA" id="ARBA00023170"/>
    </source>
</evidence>
<dbReference type="SUPFAM" id="SSF49464">
    <property type="entry name" value="Carboxypeptidase regulatory domain-like"/>
    <property type="match status" value="1"/>
</dbReference>
<dbReference type="InterPro" id="IPR037066">
    <property type="entry name" value="Plug_dom_sf"/>
</dbReference>
<dbReference type="InterPro" id="IPR012910">
    <property type="entry name" value="Plug_dom"/>
</dbReference>
<keyword evidence="3 10" id="KW-1134">Transmembrane beta strand</keyword>
<evidence type="ECO:0000256" key="2">
    <source>
        <dbReference type="ARBA" id="ARBA00022448"/>
    </source>
</evidence>
<keyword evidence="9 10" id="KW-0998">Cell outer membrane</keyword>
<gene>
    <name evidence="14" type="ORF">ACFS6H_12705</name>
</gene>
<comment type="subcellular location">
    <subcellularLocation>
        <location evidence="1 10">Cell outer membrane</location>
        <topology evidence="1 10">Multi-pass membrane protein</topology>
    </subcellularLocation>
</comment>
<dbReference type="InterPro" id="IPR036942">
    <property type="entry name" value="Beta-barrel_TonB_sf"/>
</dbReference>
<dbReference type="PANTHER" id="PTHR30069:SF29">
    <property type="entry name" value="HEMOGLOBIN AND HEMOGLOBIN-HAPTOGLOBIN-BINDING PROTEIN 1-RELATED"/>
    <property type="match status" value="1"/>
</dbReference>
<evidence type="ECO:0000256" key="5">
    <source>
        <dbReference type="ARBA" id="ARBA00022729"/>
    </source>
</evidence>
<proteinExistence type="inferred from homology"/>
<keyword evidence="15" id="KW-1185">Reference proteome</keyword>
<keyword evidence="5" id="KW-0732">Signal</keyword>
<dbReference type="SUPFAM" id="SSF56935">
    <property type="entry name" value="Porins"/>
    <property type="match status" value="1"/>
</dbReference>
<evidence type="ECO:0000256" key="6">
    <source>
        <dbReference type="ARBA" id="ARBA00023077"/>
    </source>
</evidence>
<dbReference type="Gene3D" id="2.40.170.20">
    <property type="entry name" value="TonB-dependent receptor, beta-barrel domain"/>
    <property type="match status" value="1"/>
</dbReference>
<evidence type="ECO:0000256" key="9">
    <source>
        <dbReference type="ARBA" id="ARBA00023237"/>
    </source>
</evidence>
<dbReference type="Gene3D" id="2.60.40.1120">
    <property type="entry name" value="Carboxypeptidase-like, regulatory domain"/>
    <property type="match status" value="1"/>
</dbReference>
<sequence>MKQIFTFISTTILTVTAAAQTRTGYIKDADTQEPVAGANIQAGNKLIQTISDKTGKFTLASTAGDTLFITAIGYNTLTYTWTNDNAVIVLNKINQELEDVVITGTMRPVTKAASPIAVEVYSPQFFKKNPAPSLFESLQNINGVRPQLNCSVCNTGDIHINGLEGPYTMVTIDGMPIVGSLASVYGLFGIPSQLIERVEIVKGPASGLYGAEAIGGLVNIITKTVDKAPLLSANIMTTSWLEHNMDAGMKYRVGKKADAIIGVNYFNYGHKQDRNNDNFTDVTLQHRISVFNKYQFKRKHNRVASLAARYFYEDRWGGEMNWSRKFRGGDSIYGESIYTNRWELLGNYQLPVNEKMFFAFSATSHDQNAAYGNTPYIAKQNIVFGQLTWDKAIGTQHNFLAGLTTRYNYYDDNSTATLDTLTGKNKPEQYVIPGVFVQNEWTVNASHLLLTGLRYDYHKAHGNIITPRLAWKWKMNNQQILRLNAGTGFRVVSVFTEDHAALTGARKVEIVNSLKPEKSYNVNLNYTNQFKFKKTIIGMDLSTWYSYFTNQIIADYDTDPQKIIYDNLDGHAVSKGISLNIDVNINHRLKAMMGGTVQQVDKTEKDENGKNIRTPQILTEKWSGTWLISYTFPGIGVVIDYTGNIYGPMRLPLLGDKDPRPEYSPVWSIQNIQLTKTLPHNIELFGGVKNLLNWTPAKKGSFVISRSNDPFGNRYQYEQDGVVINPGKPMNPQNTYGLDFDPSYVYAPMQGIKGFIGIRYVIK</sequence>
<dbReference type="Pfam" id="PF13715">
    <property type="entry name" value="CarbopepD_reg_2"/>
    <property type="match status" value="1"/>
</dbReference>
<dbReference type="InterPro" id="IPR039426">
    <property type="entry name" value="TonB-dep_rcpt-like"/>
</dbReference>
<feature type="domain" description="TonB-dependent receptor plug" evidence="13">
    <location>
        <begin position="111"/>
        <end position="216"/>
    </location>
</feature>
<evidence type="ECO:0000313" key="15">
    <source>
        <dbReference type="Proteomes" id="UP001597511"/>
    </source>
</evidence>
<dbReference type="InterPro" id="IPR000531">
    <property type="entry name" value="Beta-barrel_TonB"/>
</dbReference>
<reference evidence="15" key="1">
    <citation type="journal article" date="2019" name="Int. J. Syst. Evol. Microbiol.">
        <title>The Global Catalogue of Microorganisms (GCM) 10K type strain sequencing project: providing services to taxonomists for standard genome sequencing and annotation.</title>
        <authorList>
            <consortium name="The Broad Institute Genomics Platform"/>
            <consortium name="The Broad Institute Genome Sequencing Center for Infectious Disease"/>
            <person name="Wu L."/>
            <person name="Ma J."/>
        </authorList>
    </citation>
    <scope>NUCLEOTIDE SEQUENCE [LARGE SCALE GENOMIC DNA]</scope>
    <source>
        <strain evidence="15">KCTC 23299</strain>
    </source>
</reference>
<feature type="domain" description="TonB-dependent receptor-like beta-barrel" evidence="12">
    <location>
        <begin position="267"/>
        <end position="691"/>
    </location>
</feature>
<dbReference type="EMBL" id="JBHUOZ010000003">
    <property type="protein sequence ID" value="MFD2920579.1"/>
    <property type="molecule type" value="Genomic_DNA"/>
</dbReference>
<organism evidence="14 15">
    <name type="scientific">Terrimonas rubra</name>
    <dbReference type="NCBI Taxonomy" id="1035890"/>
    <lineage>
        <taxon>Bacteria</taxon>
        <taxon>Pseudomonadati</taxon>
        <taxon>Bacteroidota</taxon>
        <taxon>Chitinophagia</taxon>
        <taxon>Chitinophagales</taxon>
        <taxon>Chitinophagaceae</taxon>
        <taxon>Terrimonas</taxon>
    </lineage>
</organism>
<comment type="similarity">
    <text evidence="10 11">Belongs to the TonB-dependent receptor family.</text>
</comment>
<evidence type="ECO:0000256" key="10">
    <source>
        <dbReference type="PROSITE-ProRule" id="PRU01360"/>
    </source>
</evidence>
<dbReference type="Proteomes" id="UP001597511">
    <property type="component" value="Unassembled WGS sequence"/>
</dbReference>
<evidence type="ECO:0000256" key="1">
    <source>
        <dbReference type="ARBA" id="ARBA00004571"/>
    </source>
</evidence>
<accession>A0ABW6A5E6</accession>
<keyword evidence="7 10" id="KW-0472">Membrane</keyword>
<evidence type="ECO:0000256" key="11">
    <source>
        <dbReference type="RuleBase" id="RU003357"/>
    </source>
</evidence>
<dbReference type="RefSeq" id="WP_386099205.1">
    <property type="nucleotide sequence ID" value="NZ_JBHUOZ010000003.1"/>
</dbReference>
<evidence type="ECO:0000259" key="13">
    <source>
        <dbReference type="Pfam" id="PF07715"/>
    </source>
</evidence>
<keyword evidence="2 10" id="KW-0813">Transport</keyword>
<evidence type="ECO:0000256" key="7">
    <source>
        <dbReference type="ARBA" id="ARBA00023136"/>
    </source>
</evidence>
<dbReference type="InterPro" id="IPR008969">
    <property type="entry name" value="CarboxyPept-like_regulatory"/>
</dbReference>
<evidence type="ECO:0000256" key="4">
    <source>
        <dbReference type="ARBA" id="ARBA00022692"/>
    </source>
</evidence>
<name>A0ABW6A5E6_9BACT</name>
<protein>
    <submittedName>
        <fullName evidence="14">TonB-dependent receptor domain-containing protein</fullName>
    </submittedName>
</protein>